<keyword evidence="13" id="KW-1185">Reference proteome</keyword>
<dbReference type="Pfam" id="PF08521">
    <property type="entry name" value="2CSK_N"/>
    <property type="match status" value="1"/>
</dbReference>
<evidence type="ECO:0000259" key="11">
    <source>
        <dbReference type="PROSITE" id="PS50109"/>
    </source>
</evidence>
<evidence type="ECO:0000256" key="1">
    <source>
        <dbReference type="ARBA" id="ARBA00000085"/>
    </source>
</evidence>
<proteinExistence type="predicted"/>
<evidence type="ECO:0000256" key="6">
    <source>
        <dbReference type="ARBA" id="ARBA00022692"/>
    </source>
</evidence>
<dbReference type="SMART" id="SM00388">
    <property type="entry name" value="HisKA"/>
    <property type="match status" value="1"/>
</dbReference>
<name>A0ABW9A4V7_9BURK</name>
<protein>
    <recommendedName>
        <fullName evidence="3">histidine kinase</fullName>
        <ecNumber evidence="3">2.7.13.3</ecNumber>
    </recommendedName>
</protein>
<dbReference type="CDD" id="cd00082">
    <property type="entry name" value="HisKA"/>
    <property type="match status" value="1"/>
</dbReference>
<evidence type="ECO:0000256" key="3">
    <source>
        <dbReference type="ARBA" id="ARBA00012438"/>
    </source>
</evidence>
<dbReference type="EMBL" id="JAQQFM010000002">
    <property type="protein sequence ID" value="MFL9923279.1"/>
    <property type="molecule type" value="Genomic_DNA"/>
</dbReference>
<dbReference type="SUPFAM" id="SSF47384">
    <property type="entry name" value="Homodimeric domain of signal transducing histidine kinase"/>
    <property type="match status" value="1"/>
</dbReference>
<evidence type="ECO:0000256" key="5">
    <source>
        <dbReference type="ARBA" id="ARBA00022679"/>
    </source>
</evidence>
<dbReference type="Pfam" id="PF02518">
    <property type="entry name" value="HATPase_c"/>
    <property type="match status" value="1"/>
</dbReference>
<dbReference type="Pfam" id="PF00512">
    <property type="entry name" value="HisKA"/>
    <property type="match status" value="1"/>
</dbReference>
<dbReference type="PANTHER" id="PTHR45436">
    <property type="entry name" value="SENSOR HISTIDINE KINASE YKOH"/>
    <property type="match status" value="1"/>
</dbReference>
<evidence type="ECO:0000256" key="4">
    <source>
        <dbReference type="ARBA" id="ARBA00022553"/>
    </source>
</evidence>
<sequence length="479" mass="52193">MIDSLRLRLLLWLLIPMTAYVGISSSDAYDNAVAGATLIQDRALLASARMIAGQVQWVDGAPAVNVPPAALEMFASPSHDNVYYQVLMDDETLLAGRLDFPLDVDFADAQPVYATPMYEGQPLRVVSYIRQLYDNGTLRLVSVSVGQTLHGHQQMLDELWQPALRRQLILLLLAIALVVLGLTIELRPILRIKDELATREPDSLTPLRAGRLQLELRPIVEAINQYIQRLNAQIVVQKRFVADAAHQLRTPLTVIDSQIQFARQLDDPERIAQVLQALHEGSRNMTDLTNKLLQLSQAEASNSAAFPRQPLDVVEIAATVLEELAGLAQRKHIDLGMEPDTEQAWVLGNEAQLSGMLMNLIDNALRYTPAYGKVTLGIALAPAPKEGSKTQTGDAAAMHVVITVTDNGPGIPAEVRERVFERFYRNAAPDQPGSGLGLAIVREIVHATQGSITLSAPDDGGGLIASVRLPMTTAPAGYG</sequence>
<evidence type="ECO:0000256" key="2">
    <source>
        <dbReference type="ARBA" id="ARBA00004370"/>
    </source>
</evidence>
<evidence type="ECO:0000313" key="13">
    <source>
        <dbReference type="Proteomes" id="UP001629246"/>
    </source>
</evidence>
<dbReference type="PROSITE" id="PS50109">
    <property type="entry name" value="HIS_KIN"/>
    <property type="match status" value="1"/>
</dbReference>
<gene>
    <name evidence="12" type="ORF">PQR62_03310</name>
</gene>
<keyword evidence="5" id="KW-0808">Transferase</keyword>
<dbReference type="RefSeq" id="WP_408154792.1">
    <property type="nucleotide sequence ID" value="NZ_JAQQFM010000002.1"/>
</dbReference>
<dbReference type="InterPro" id="IPR003661">
    <property type="entry name" value="HisK_dim/P_dom"/>
</dbReference>
<dbReference type="SUPFAM" id="SSF55874">
    <property type="entry name" value="ATPase domain of HSP90 chaperone/DNA topoisomerase II/histidine kinase"/>
    <property type="match status" value="1"/>
</dbReference>
<dbReference type="InterPro" id="IPR050428">
    <property type="entry name" value="TCS_sensor_his_kinase"/>
</dbReference>
<evidence type="ECO:0000256" key="7">
    <source>
        <dbReference type="ARBA" id="ARBA00022777"/>
    </source>
</evidence>
<dbReference type="PRINTS" id="PR00344">
    <property type="entry name" value="BCTRLSENSOR"/>
</dbReference>
<organism evidence="12 13">
    <name type="scientific">Herbaspirillum lusitanum</name>
    <dbReference type="NCBI Taxonomy" id="213312"/>
    <lineage>
        <taxon>Bacteria</taxon>
        <taxon>Pseudomonadati</taxon>
        <taxon>Pseudomonadota</taxon>
        <taxon>Betaproteobacteria</taxon>
        <taxon>Burkholderiales</taxon>
        <taxon>Oxalobacteraceae</taxon>
        <taxon>Herbaspirillum</taxon>
    </lineage>
</organism>
<evidence type="ECO:0000256" key="10">
    <source>
        <dbReference type="SAM" id="Phobius"/>
    </source>
</evidence>
<comment type="caution">
    <text evidence="12">The sequence shown here is derived from an EMBL/GenBank/DDBJ whole genome shotgun (WGS) entry which is preliminary data.</text>
</comment>
<dbReference type="Gene3D" id="3.30.565.10">
    <property type="entry name" value="Histidine kinase-like ATPase, C-terminal domain"/>
    <property type="match status" value="1"/>
</dbReference>
<keyword evidence="9 10" id="KW-0472">Membrane</keyword>
<dbReference type="EC" id="2.7.13.3" evidence="3"/>
<dbReference type="InterPro" id="IPR004358">
    <property type="entry name" value="Sig_transdc_His_kin-like_C"/>
</dbReference>
<dbReference type="Proteomes" id="UP001629246">
    <property type="component" value="Unassembled WGS sequence"/>
</dbReference>
<comment type="subcellular location">
    <subcellularLocation>
        <location evidence="2">Membrane</location>
    </subcellularLocation>
</comment>
<dbReference type="InterPro" id="IPR036097">
    <property type="entry name" value="HisK_dim/P_sf"/>
</dbReference>
<evidence type="ECO:0000256" key="8">
    <source>
        <dbReference type="ARBA" id="ARBA00022989"/>
    </source>
</evidence>
<accession>A0ABW9A4V7</accession>
<dbReference type="Gene3D" id="1.10.287.130">
    <property type="match status" value="1"/>
</dbReference>
<evidence type="ECO:0000313" key="12">
    <source>
        <dbReference type="EMBL" id="MFL9923279.1"/>
    </source>
</evidence>
<dbReference type="InterPro" id="IPR013727">
    <property type="entry name" value="2CSK_N"/>
</dbReference>
<keyword evidence="8 10" id="KW-1133">Transmembrane helix</keyword>
<evidence type="ECO:0000256" key="9">
    <source>
        <dbReference type="ARBA" id="ARBA00023136"/>
    </source>
</evidence>
<feature type="domain" description="Histidine kinase" evidence="11">
    <location>
        <begin position="243"/>
        <end position="473"/>
    </location>
</feature>
<dbReference type="InterPro" id="IPR003594">
    <property type="entry name" value="HATPase_dom"/>
</dbReference>
<dbReference type="InterPro" id="IPR005467">
    <property type="entry name" value="His_kinase_dom"/>
</dbReference>
<keyword evidence="7 12" id="KW-0418">Kinase</keyword>
<dbReference type="InterPro" id="IPR036890">
    <property type="entry name" value="HATPase_C_sf"/>
</dbReference>
<keyword evidence="6 10" id="KW-0812">Transmembrane</keyword>
<keyword evidence="4" id="KW-0597">Phosphoprotein</keyword>
<dbReference type="GO" id="GO:0016301">
    <property type="term" value="F:kinase activity"/>
    <property type="evidence" value="ECO:0007669"/>
    <property type="project" value="UniProtKB-KW"/>
</dbReference>
<dbReference type="PANTHER" id="PTHR45436:SF1">
    <property type="entry name" value="SENSOR PROTEIN QSEC"/>
    <property type="match status" value="1"/>
</dbReference>
<dbReference type="CDD" id="cd00075">
    <property type="entry name" value="HATPase"/>
    <property type="match status" value="1"/>
</dbReference>
<comment type="catalytic activity">
    <reaction evidence="1">
        <text>ATP + protein L-histidine = ADP + protein N-phospho-L-histidine.</text>
        <dbReference type="EC" id="2.7.13.3"/>
    </reaction>
</comment>
<dbReference type="SMART" id="SM00387">
    <property type="entry name" value="HATPase_c"/>
    <property type="match status" value="1"/>
</dbReference>
<feature type="transmembrane region" description="Helical" evidence="10">
    <location>
        <begin position="168"/>
        <end position="186"/>
    </location>
</feature>
<reference evidence="12 13" key="1">
    <citation type="journal article" date="2024" name="Chem. Sci.">
        <title>Discovery of megapolipeptins by genome mining of a Burkholderiales bacteria collection.</title>
        <authorList>
            <person name="Paulo B.S."/>
            <person name="Recchia M.J.J."/>
            <person name="Lee S."/>
            <person name="Fergusson C.H."/>
            <person name="Romanowski S.B."/>
            <person name="Hernandez A."/>
            <person name="Krull N."/>
            <person name="Liu D.Y."/>
            <person name="Cavanagh H."/>
            <person name="Bos A."/>
            <person name="Gray C.A."/>
            <person name="Murphy B.T."/>
            <person name="Linington R.G."/>
            <person name="Eustaquio A.S."/>
        </authorList>
    </citation>
    <scope>NUCLEOTIDE SEQUENCE [LARGE SCALE GENOMIC DNA]</scope>
    <source>
        <strain evidence="12 13">RL21-008-BIB-A</strain>
    </source>
</reference>